<dbReference type="OrthoDB" id="7933198at2"/>
<dbReference type="Proteomes" id="UP000002033">
    <property type="component" value="Chromosome"/>
</dbReference>
<accession>D8JZB8</accession>
<gene>
    <name evidence="3" type="ordered locus">Hden_1919</name>
</gene>
<dbReference type="RefSeq" id="WP_013215879.1">
    <property type="nucleotide sequence ID" value="NC_014313.1"/>
</dbReference>
<sequence precursor="true">MSKLYAAVIAALLIVPAAHAQDAKNAPAPAKMSAADIKSTLDAAAADPAKVKAYCAMSKKMDEVGDDQKKAEAAGDEIDGYFKVLGDDFENAWDAGQDAADETPEAKAMDEGMTALDAKCK</sequence>
<evidence type="ECO:0000256" key="1">
    <source>
        <dbReference type="SAM" id="MobiDB-lite"/>
    </source>
</evidence>
<dbReference type="AlphaFoldDB" id="D8JZB8"/>
<feature type="region of interest" description="Disordered" evidence="1">
    <location>
        <begin position="100"/>
        <end position="121"/>
    </location>
</feature>
<protein>
    <submittedName>
        <fullName evidence="3">Uncharacterized protein</fullName>
    </submittedName>
</protein>
<proteinExistence type="predicted"/>
<keyword evidence="4" id="KW-1185">Reference proteome</keyword>
<dbReference type="KEGG" id="hdn:Hden_1919"/>
<organism evidence="3 4">
    <name type="scientific">Hyphomicrobium denitrificans (strain ATCC 51888 / DSM 1869 / NCIMB 11706 / TK 0415)</name>
    <dbReference type="NCBI Taxonomy" id="582899"/>
    <lineage>
        <taxon>Bacteria</taxon>
        <taxon>Pseudomonadati</taxon>
        <taxon>Pseudomonadota</taxon>
        <taxon>Alphaproteobacteria</taxon>
        <taxon>Hyphomicrobiales</taxon>
        <taxon>Hyphomicrobiaceae</taxon>
        <taxon>Hyphomicrobium</taxon>
    </lineage>
</organism>
<dbReference type="HOGENOM" id="CLU_2034911_0_0_5"/>
<feature type="chain" id="PRO_5003116616" evidence="2">
    <location>
        <begin position="21"/>
        <end position="121"/>
    </location>
</feature>
<reference evidence="4" key="1">
    <citation type="journal article" date="2011" name="J. Bacteriol.">
        <title>Genome sequences of eight morphologically diverse alphaproteobacteria.</title>
        <authorList>
            <consortium name="US DOE Joint Genome Institute"/>
            <person name="Brown P.J."/>
            <person name="Kysela D.T."/>
            <person name="Buechlein A."/>
            <person name="Hemmerich C."/>
            <person name="Brun Y.V."/>
        </authorList>
    </citation>
    <scope>NUCLEOTIDE SEQUENCE [LARGE SCALE GENOMIC DNA]</scope>
    <source>
        <strain evidence="4">ATCC 51888 / DSM 1869 / NCIB 11706 / TK 0415</strain>
    </source>
</reference>
<feature type="signal peptide" evidence="2">
    <location>
        <begin position="1"/>
        <end position="20"/>
    </location>
</feature>
<evidence type="ECO:0000256" key="2">
    <source>
        <dbReference type="SAM" id="SignalP"/>
    </source>
</evidence>
<keyword evidence="2" id="KW-0732">Signal</keyword>
<name>D8JZB8_HYPDA</name>
<evidence type="ECO:0000313" key="4">
    <source>
        <dbReference type="Proteomes" id="UP000002033"/>
    </source>
</evidence>
<evidence type="ECO:0000313" key="3">
    <source>
        <dbReference type="EMBL" id="ADJ23720.1"/>
    </source>
</evidence>
<dbReference type="EMBL" id="CP002083">
    <property type="protein sequence ID" value="ADJ23720.1"/>
    <property type="molecule type" value="Genomic_DNA"/>
</dbReference>